<dbReference type="eggNOG" id="ENOG5032ZAV">
    <property type="taxonomic scope" value="Bacteria"/>
</dbReference>
<evidence type="ECO:0000256" key="4">
    <source>
        <dbReference type="ARBA" id="ARBA00023136"/>
    </source>
</evidence>
<gene>
    <name evidence="6" type="ordered locus">BMULJ_05381</name>
</gene>
<dbReference type="KEGG" id="bmj:BMULJ_05381"/>
<evidence type="ECO:0000256" key="1">
    <source>
        <dbReference type="ARBA" id="ARBA00022475"/>
    </source>
</evidence>
<dbReference type="EMBL" id="AP009387">
    <property type="protein sequence ID" value="BAG47218.1"/>
    <property type="molecule type" value="Genomic_DNA"/>
</dbReference>
<dbReference type="Proteomes" id="UP000008815">
    <property type="component" value="Chromosome 3"/>
</dbReference>
<keyword evidence="4 5" id="KW-0472">Membrane</keyword>
<dbReference type="InterPro" id="IPR012451">
    <property type="entry name" value="DUF1656"/>
</dbReference>
<name>A0A0H3KPR1_BURM1</name>
<dbReference type="RefSeq" id="WP_006399335.1">
    <property type="nucleotide sequence ID" value="NC_010087.1"/>
</dbReference>
<dbReference type="KEGG" id="bmu:Bmul_6149"/>
<dbReference type="STRING" id="395019.BMULJ_05381"/>
<organism evidence="6 7">
    <name type="scientific">Burkholderia multivorans (strain ATCC 17616 / 249)</name>
    <dbReference type="NCBI Taxonomy" id="395019"/>
    <lineage>
        <taxon>Bacteria</taxon>
        <taxon>Pseudomonadati</taxon>
        <taxon>Pseudomonadota</taxon>
        <taxon>Betaproteobacteria</taxon>
        <taxon>Burkholderiales</taxon>
        <taxon>Burkholderiaceae</taxon>
        <taxon>Burkholderia</taxon>
        <taxon>Burkholderia cepacia complex</taxon>
    </lineage>
</organism>
<reference evidence="6 7" key="1">
    <citation type="submission" date="2007-04" db="EMBL/GenBank/DDBJ databases">
        <title>Complete genome sequence of Burkholderia multivorans ATCC 17616.</title>
        <authorList>
            <person name="Ohtsubo Y."/>
            <person name="Yamashita A."/>
            <person name="Kurokawa K."/>
            <person name="Takami H."/>
            <person name="Yuhara S."/>
            <person name="Nishiyama E."/>
            <person name="Endo R."/>
            <person name="Miyazaki R."/>
            <person name="Ono A."/>
            <person name="Yano K."/>
            <person name="Ito M."/>
            <person name="Sota M."/>
            <person name="Yuji N."/>
            <person name="Hattori M."/>
            <person name="Tsuda M."/>
        </authorList>
    </citation>
    <scope>NUCLEOTIDE SEQUENCE [LARGE SCALE GENOMIC DNA]</scope>
    <source>
        <strain evidence="7">ATCC 17616 / 249</strain>
    </source>
</reference>
<protein>
    <submittedName>
        <fullName evidence="6">Probable membrane protein</fullName>
    </submittedName>
</protein>
<keyword evidence="7" id="KW-1185">Reference proteome</keyword>
<evidence type="ECO:0000256" key="2">
    <source>
        <dbReference type="ARBA" id="ARBA00022692"/>
    </source>
</evidence>
<dbReference type="HOGENOM" id="CLU_188292_1_0_4"/>
<dbReference type="Pfam" id="PF07869">
    <property type="entry name" value="DUF1656"/>
    <property type="match status" value="1"/>
</dbReference>
<dbReference type="GeneID" id="93168113"/>
<keyword evidence="2 5" id="KW-0812">Transmembrane</keyword>
<keyword evidence="3 5" id="KW-1133">Transmembrane helix</keyword>
<accession>A0A0H3KPR1</accession>
<evidence type="ECO:0000256" key="5">
    <source>
        <dbReference type="SAM" id="Phobius"/>
    </source>
</evidence>
<evidence type="ECO:0000313" key="6">
    <source>
        <dbReference type="EMBL" id="BAG47218.1"/>
    </source>
</evidence>
<feature type="transmembrane region" description="Helical" evidence="5">
    <location>
        <begin position="50"/>
        <end position="68"/>
    </location>
</feature>
<evidence type="ECO:0000256" key="3">
    <source>
        <dbReference type="ARBA" id="ARBA00022989"/>
    </source>
</evidence>
<proteinExistence type="predicted"/>
<keyword evidence="1" id="KW-1003">Cell membrane</keyword>
<feature type="transmembrane region" description="Helical" evidence="5">
    <location>
        <begin position="6"/>
        <end position="29"/>
    </location>
</feature>
<evidence type="ECO:0000313" key="7">
    <source>
        <dbReference type="Proteomes" id="UP000008815"/>
    </source>
</evidence>
<dbReference type="AlphaFoldDB" id="A0A0H3KPR1"/>
<sequence length="70" mass="7902">MIGEIDILGVFVPAPLVLMLIAYLINVAVRTVLDRIGFYRLVWHRSIFDLGIYVFVFAAVVIVSHHFVAT</sequence>